<gene>
    <name evidence="1" type="ORF">LEP1GSC186_0302</name>
</gene>
<proteinExistence type="predicted"/>
<comment type="caution">
    <text evidence="1">The sequence shown here is derived from an EMBL/GenBank/DDBJ whole genome shotgun (WGS) entry which is preliminary data.</text>
</comment>
<evidence type="ECO:0000313" key="1">
    <source>
        <dbReference type="EMBL" id="EMO39075.1"/>
    </source>
</evidence>
<accession>M6U3L6</accession>
<evidence type="ECO:0000313" key="2">
    <source>
        <dbReference type="Proteomes" id="UP000012153"/>
    </source>
</evidence>
<organism evidence="1 2">
    <name type="scientific">Leptospira noguchii serovar Autumnalis str. ZUN142</name>
    <dbReference type="NCBI Taxonomy" id="1085540"/>
    <lineage>
        <taxon>Bacteria</taxon>
        <taxon>Pseudomonadati</taxon>
        <taxon>Spirochaetota</taxon>
        <taxon>Spirochaetia</taxon>
        <taxon>Leptospirales</taxon>
        <taxon>Leptospiraceae</taxon>
        <taxon>Leptospira</taxon>
    </lineage>
</organism>
<name>M6U3L6_9LEPT</name>
<dbReference type="EMBL" id="AHOP02000059">
    <property type="protein sequence ID" value="EMO39075.1"/>
    <property type="molecule type" value="Genomic_DNA"/>
</dbReference>
<dbReference type="AlphaFoldDB" id="M6U3L6"/>
<reference evidence="1 2" key="1">
    <citation type="submission" date="2013-01" db="EMBL/GenBank/DDBJ databases">
        <authorList>
            <person name="Harkins D.M."/>
            <person name="Durkin A.S."/>
            <person name="Brinkac L.M."/>
            <person name="Haft D.H."/>
            <person name="Selengut J.D."/>
            <person name="Sanka R."/>
            <person name="DePew J."/>
            <person name="Purushe J."/>
            <person name="Matthias M.A."/>
            <person name="Vinetz J.M."/>
            <person name="Sutton G.G."/>
            <person name="Nierman W.C."/>
            <person name="Fouts D.E."/>
        </authorList>
    </citation>
    <scope>NUCLEOTIDE SEQUENCE [LARGE SCALE GENOMIC DNA]</scope>
    <source>
        <strain evidence="1 2">ZUN142</strain>
    </source>
</reference>
<dbReference type="Proteomes" id="UP000012153">
    <property type="component" value="Unassembled WGS sequence"/>
</dbReference>
<sequence length="91" mass="10622">MPLVFSYEIDPTTVDLSDFRITTKKGEIFYSPHSLEQFELRTILLIGQFGDHPYNEVTIVGELKSRDGQNSVRIKKNKRDTFFFYSKISLN</sequence>
<protein>
    <submittedName>
        <fullName evidence="1">Uncharacterized protein</fullName>
    </submittedName>
</protein>